<name>A0A117E193_ASPNG</name>
<gene>
    <name evidence="5" type="ORF">ABL_06348</name>
</gene>
<dbReference type="Gene3D" id="3.40.50.720">
    <property type="entry name" value="NAD(P)-binding Rossmann-like Domain"/>
    <property type="match status" value="1"/>
</dbReference>
<dbReference type="OrthoDB" id="419598at2759"/>
<comment type="caution">
    <text evidence="5">The sequence shown here is derived from an EMBL/GenBank/DDBJ whole genome shotgun (WGS) entry which is preliminary data.</text>
</comment>
<evidence type="ECO:0000313" key="5">
    <source>
        <dbReference type="EMBL" id="GAQ43687.1"/>
    </source>
</evidence>
<dbReference type="OMA" id="VEPFVRM"/>
<evidence type="ECO:0000256" key="2">
    <source>
        <dbReference type="ARBA" id="ARBA00022857"/>
    </source>
</evidence>
<dbReference type="InterPro" id="IPR008030">
    <property type="entry name" value="NmrA-like"/>
</dbReference>
<dbReference type="PANTHER" id="PTHR42748">
    <property type="entry name" value="NITROGEN METABOLITE REPRESSION PROTEIN NMRA FAMILY MEMBER"/>
    <property type="match status" value="1"/>
</dbReference>
<dbReference type="InterPro" id="IPR036291">
    <property type="entry name" value="NAD(P)-bd_dom_sf"/>
</dbReference>
<dbReference type="VEuPathDB" id="FungiDB:M747DRAFT_299006"/>
<dbReference type="VEuPathDB" id="FungiDB:ATCC64974_10030"/>
<dbReference type="Gene3D" id="3.90.25.10">
    <property type="entry name" value="UDP-galactose 4-epimerase, domain 1"/>
    <property type="match status" value="1"/>
</dbReference>
<feature type="domain" description="NmrA-like" evidence="4">
    <location>
        <begin position="3"/>
        <end position="275"/>
    </location>
</feature>
<dbReference type="GO" id="GO:0005634">
    <property type="term" value="C:nucleus"/>
    <property type="evidence" value="ECO:0007669"/>
    <property type="project" value="TreeGrafter"/>
</dbReference>
<evidence type="ECO:0000259" key="4">
    <source>
        <dbReference type="Pfam" id="PF05368"/>
    </source>
</evidence>
<dbReference type="Proteomes" id="UP000068243">
    <property type="component" value="Unassembled WGS sequence"/>
</dbReference>
<dbReference type="VEuPathDB" id="FungiDB:ASPNIDRAFT2_1200825"/>
<evidence type="ECO:0000256" key="1">
    <source>
        <dbReference type="ARBA" id="ARBA00006328"/>
    </source>
</evidence>
<reference evidence="6" key="1">
    <citation type="journal article" date="2016" name="Genome Announc.">
        <title>Draft genome sequence of Aspergillus niger strain An76.</title>
        <authorList>
            <person name="Gong W."/>
            <person name="Cheng Z."/>
            <person name="Zhang H."/>
            <person name="Liu L."/>
            <person name="Gao P."/>
            <person name="Wang L."/>
        </authorList>
    </citation>
    <scope>NUCLEOTIDE SEQUENCE [LARGE SCALE GENOMIC DNA]</scope>
    <source>
        <strain evidence="6">An76</strain>
    </source>
</reference>
<keyword evidence="3" id="KW-0560">Oxidoreductase</keyword>
<dbReference type="Pfam" id="PF05368">
    <property type="entry name" value="NmrA"/>
    <property type="match status" value="1"/>
</dbReference>
<comment type="similarity">
    <text evidence="1">Belongs to the NmrA-type oxidoreductase family.</text>
</comment>
<dbReference type="EMBL" id="BCMY01000010">
    <property type="protein sequence ID" value="GAQ43687.1"/>
    <property type="molecule type" value="Genomic_DNA"/>
</dbReference>
<evidence type="ECO:0000256" key="3">
    <source>
        <dbReference type="ARBA" id="ARBA00023002"/>
    </source>
</evidence>
<evidence type="ECO:0000313" key="6">
    <source>
        <dbReference type="Proteomes" id="UP000068243"/>
    </source>
</evidence>
<dbReference type="InterPro" id="IPR051164">
    <property type="entry name" value="NmrA-like_oxidored"/>
</dbReference>
<dbReference type="VEuPathDB" id="FungiDB:An09g03720"/>
<sequence length="302" mass="33556">MSVFVCGATGTQGGAIAKYLHENGIKVHTVTRTPLSTKSQHLRALGADVMAGDYDNEASLRASLANCTGLFLNMVPDFQNPDIEVIRGRRLLTLAKEAGVKHVVYSSAFAVNEPHKIRTFTSTGFVGKMLLPKQALENEIRTMGFERWTIMRPGSFMTNFLAPMVYMYSGLVDKRCWVTAWTTETKIPLVDPMDIGKVGAMALTDKKFHGKEIEIAGELLTVEEIVKELVKATGRDLKATYLTEGEIEAQAAVNPLIEAQLAMRDMAQFADLEATKEWDLDLGTFERFLKRENEKVVKTFSI</sequence>
<dbReference type="AlphaFoldDB" id="A0A117E193"/>
<dbReference type="PANTHER" id="PTHR42748:SF30">
    <property type="entry name" value="NMRA-LIKE DOMAIN-CONTAINING PROTEIN"/>
    <property type="match status" value="1"/>
</dbReference>
<organism evidence="5 6">
    <name type="scientific">Aspergillus niger</name>
    <dbReference type="NCBI Taxonomy" id="5061"/>
    <lineage>
        <taxon>Eukaryota</taxon>
        <taxon>Fungi</taxon>
        <taxon>Dikarya</taxon>
        <taxon>Ascomycota</taxon>
        <taxon>Pezizomycotina</taxon>
        <taxon>Eurotiomycetes</taxon>
        <taxon>Eurotiomycetidae</taxon>
        <taxon>Eurotiales</taxon>
        <taxon>Aspergillaceae</taxon>
        <taxon>Aspergillus</taxon>
        <taxon>Aspergillus subgen. Circumdati</taxon>
    </lineage>
</organism>
<keyword evidence="2" id="KW-0521">NADP</keyword>
<dbReference type="SUPFAM" id="SSF51735">
    <property type="entry name" value="NAD(P)-binding Rossmann-fold domains"/>
    <property type="match status" value="1"/>
</dbReference>
<accession>A0A117E193</accession>
<dbReference type="GO" id="GO:0016491">
    <property type="term" value="F:oxidoreductase activity"/>
    <property type="evidence" value="ECO:0007669"/>
    <property type="project" value="UniProtKB-KW"/>
</dbReference>
<protein>
    <submittedName>
        <fullName evidence="5">NAD dependent epimerase/dehydratase</fullName>
    </submittedName>
</protein>
<proteinExistence type="inferred from homology"/>